<proteinExistence type="predicted"/>
<dbReference type="Proteomes" id="UP000278609">
    <property type="component" value="Unassembled WGS sequence"/>
</dbReference>
<keyword evidence="1" id="KW-0472">Membrane</keyword>
<feature type="transmembrane region" description="Helical" evidence="1">
    <location>
        <begin position="14"/>
        <end position="36"/>
    </location>
</feature>
<name>A0A3P1XK20_TANFO</name>
<dbReference type="Pfam" id="PF09697">
    <property type="entry name" value="Porph_ging"/>
    <property type="match status" value="1"/>
</dbReference>
<comment type="caution">
    <text evidence="2">The sequence shown here is derived from an EMBL/GenBank/DDBJ whole genome shotgun (WGS) entry which is preliminary data.</text>
</comment>
<keyword evidence="1" id="KW-1133">Transmembrane helix</keyword>
<organism evidence="2 3">
    <name type="scientific">Tannerella forsythia</name>
    <name type="common">Bacteroides forsythus</name>
    <dbReference type="NCBI Taxonomy" id="28112"/>
    <lineage>
        <taxon>Bacteria</taxon>
        <taxon>Pseudomonadati</taxon>
        <taxon>Bacteroidota</taxon>
        <taxon>Bacteroidia</taxon>
        <taxon>Bacteroidales</taxon>
        <taxon>Tannerellaceae</taxon>
        <taxon>Tannerella</taxon>
    </lineage>
</organism>
<evidence type="ECO:0000313" key="3">
    <source>
        <dbReference type="Proteomes" id="UP000278609"/>
    </source>
</evidence>
<protein>
    <submittedName>
        <fullName evidence="2">GLPGLI family protein</fullName>
    </submittedName>
</protein>
<gene>
    <name evidence="2" type="ORF">EII40_11335</name>
</gene>
<dbReference type="OrthoDB" id="1440774at2"/>
<dbReference type="NCBIfam" id="TIGR01200">
    <property type="entry name" value="GLPGLI"/>
    <property type="match status" value="1"/>
</dbReference>
<reference evidence="2 3" key="1">
    <citation type="submission" date="2018-11" db="EMBL/GenBank/DDBJ databases">
        <title>Genomes From Bacteria Associated with the Canine Oral Cavity: a Test Case for Automated Genome-Based Taxonomic Assignment.</title>
        <authorList>
            <person name="Coil D.A."/>
            <person name="Jospin G."/>
            <person name="Darling A.E."/>
            <person name="Wallis C."/>
            <person name="Davis I.J."/>
            <person name="Harris S."/>
            <person name="Eisen J.A."/>
            <person name="Holcombe L.J."/>
            <person name="O'Flynn C."/>
        </authorList>
    </citation>
    <scope>NUCLEOTIDE SEQUENCE [LARGE SCALE GENOMIC DNA]</scope>
    <source>
        <strain evidence="2 3">OH2617_COT-023</strain>
    </source>
</reference>
<dbReference type="InterPro" id="IPR005901">
    <property type="entry name" value="GLPGLI"/>
</dbReference>
<dbReference type="AlphaFoldDB" id="A0A3P1XK20"/>
<dbReference type="EMBL" id="RQYS01000054">
    <property type="protein sequence ID" value="RRD59112.1"/>
    <property type="molecule type" value="Genomic_DNA"/>
</dbReference>
<accession>A0A3P1XK20</accession>
<keyword evidence="1" id="KW-0812">Transmembrane</keyword>
<sequence>MNEVLIALSINKGIGLHIFCAMNIFRFFIIAFLFLYPDQAVHTQEKARYKCAYRLEFLKDTLAFEYFRPEIYVVQIGDKITKGFTYQKFYLDSLKTHAPDLYRKLFNSSVKESIEAMRSTGDISHVRNNPFHYGAFASDLYKDYGRNEIRVKDNISIYSFVYTDELHPQNWDIQHDTTTILGYVSQKATCHYRGRDWIAWFTLEIPISEGPWKFYGLPGLITKIHDTKKQYCFELTGFQKVEENIEINIPRTVQKIERKEFIKSKMGKTAESITESEMVRVGLSSKSYSKTKRYDYIELDYKD</sequence>
<dbReference type="RefSeq" id="WP_124752342.1">
    <property type="nucleotide sequence ID" value="NZ_RQYS01000054.1"/>
</dbReference>
<evidence type="ECO:0000256" key="1">
    <source>
        <dbReference type="SAM" id="Phobius"/>
    </source>
</evidence>
<evidence type="ECO:0000313" key="2">
    <source>
        <dbReference type="EMBL" id="RRD59112.1"/>
    </source>
</evidence>